<dbReference type="Proteomes" id="UP000472335">
    <property type="component" value="Unassembled WGS sequence"/>
</dbReference>
<reference evidence="1 2" key="1">
    <citation type="submission" date="2020-02" db="EMBL/GenBank/DDBJ databases">
        <title>Whole-genome analyses of novel actinobacteria.</title>
        <authorList>
            <person name="Sahin N."/>
            <person name="Gencbay T."/>
        </authorList>
    </citation>
    <scope>NUCLEOTIDE SEQUENCE [LARGE SCALE GENOMIC DNA]</scope>
    <source>
        <strain evidence="1 2">HC44</strain>
    </source>
</reference>
<keyword evidence="2" id="KW-1185">Reference proteome</keyword>
<dbReference type="EMBL" id="JAAKZY010000010">
    <property type="protein sequence ID" value="NGO07124.1"/>
    <property type="molecule type" value="Genomic_DNA"/>
</dbReference>
<gene>
    <name evidence="1" type="ORF">G5C60_05520</name>
</gene>
<accession>A0A6G4UZU3</accession>
<protein>
    <submittedName>
        <fullName evidence="1">Uncharacterized protein</fullName>
    </submittedName>
</protein>
<proteinExistence type="predicted"/>
<evidence type="ECO:0000313" key="2">
    <source>
        <dbReference type="Proteomes" id="UP000472335"/>
    </source>
</evidence>
<dbReference type="AlphaFoldDB" id="A0A6G4UZU3"/>
<comment type="caution">
    <text evidence="1">The sequence shown here is derived from an EMBL/GenBank/DDBJ whole genome shotgun (WGS) entry which is preliminary data.</text>
</comment>
<sequence>MPLQLAPWRDAPGVRTLDASDHLRARLDAARPDPIVMAAGDHLNQWFMDNCRNTEDAEAASA</sequence>
<name>A0A6G4UZU3_9ACTN</name>
<evidence type="ECO:0000313" key="1">
    <source>
        <dbReference type="EMBL" id="NGO07124.1"/>
    </source>
</evidence>
<dbReference type="RefSeq" id="WP_165255056.1">
    <property type="nucleotide sequence ID" value="NZ_JAAKZY010000010.1"/>
</dbReference>
<organism evidence="1 2">
    <name type="scientific">Streptomyces scabichelini</name>
    <dbReference type="NCBI Taxonomy" id="2711217"/>
    <lineage>
        <taxon>Bacteria</taxon>
        <taxon>Bacillati</taxon>
        <taxon>Actinomycetota</taxon>
        <taxon>Actinomycetes</taxon>
        <taxon>Kitasatosporales</taxon>
        <taxon>Streptomycetaceae</taxon>
        <taxon>Streptomyces</taxon>
    </lineage>
</organism>